<reference evidence="9 10" key="1">
    <citation type="submission" date="2016-07" db="EMBL/GenBank/DDBJ databases">
        <title>Pervasive Adenine N6-methylation of Active Genes in Fungi.</title>
        <authorList>
            <consortium name="DOE Joint Genome Institute"/>
            <person name="Mondo S.J."/>
            <person name="Dannebaum R.O."/>
            <person name="Kuo R.C."/>
            <person name="Labutti K."/>
            <person name="Haridas S."/>
            <person name="Kuo A."/>
            <person name="Salamov A."/>
            <person name="Ahrendt S.R."/>
            <person name="Lipzen A."/>
            <person name="Sullivan W."/>
            <person name="Andreopoulos W.B."/>
            <person name="Clum A."/>
            <person name="Lindquist E."/>
            <person name="Daum C."/>
            <person name="Ramamoorthy G.K."/>
            <person name="Gryganskyi A."/>
            <person name="Culley D."/>
            <person name="Magnuson J.K."/>
            <person name="James T.Y."/>
            <person name="O'Malley M.A."/>
            <person name="Stajich J.E."/>
            <person name="Spatafora J.W."/>
            <person name="Visel A."/>
            <person name="Grigoriev I.V."/>
        </authorList>
    </citation>
    <scope>NUCLEOTIDE SEQUENCE [LARGE SCALE GENOMIC DNA]</scope>
    <source>
        <strain evidence="9 10">ATCC 12442</strain>
    </source>
</reference>
<dbReference type="CDD" id="cd02809">
    <property type="entry name" value="alpha_hydroxyacid_oxid_FMN"/>
    <property type="match status" value="1"/>
</dbReference>
<dbReference type="Gene3D" id="3.20.20.70">
    <property type="entry name" value="Aldolase class I"/>
    <property type="match status" value="1"/>
</dbReference>
<feature type="binding site" evidence="7">
    <location>
        <position position="28"/>
    </location>
    <ligand>
        <name>glyoxylate</name>
        <dbReference type="ChEBI" id="CHEBI:36655"/>
    </ligand>
</feature>
<feature type="binding site" evidence="7">
    <location>
        <begin position="81"/>
        <end position="83"/>
    </location>
    <ligand>
        <name>FMN</name>
        <dbReference type="ChEBI" id="CHEBI:58210"/>
    </ligand>
</feature>
<evidence type="ECO:0000256" key="5">
    <source>
        <dbReference type="ARBA" id="ARBA00083297"/>
    </source>
</evidence>
<dbReference type="Proteomes" id="UP000193922">
    <property type="component" value="Unassembled WGS sequence"/>
</dbReference>
<evidence type="ECO:0000256" key="1">
    <source>
        <dbReference type="ARBA" id="ARBA00001917"/>
    </source>
</evidence>
<dbReference type="Pfam" id="PF01070">
    <property type="entry name" value="FMN_dh"/>
    <property type="match status" value="1"/>
</dbReference>
<dbReference type="OrthoDB" id="1925334at2759"/>
<name>A0A1Y1W9G0_9FUNG</name>
<dbReference type="FunFam" id="3.20.20.70:FF:000056">
    <property type="entry name" value="hydroxyacid oxidase 2"/>
    <property type="match status" value="1"/>
</dbReference>
<sequence length="399" mass="43647">MEFTNSPVCIKDLEHIASKVMHPSALSYYNSGADDEQTKLDNIAAFDKYRIHPRILRNVTAISTETTILGQQIATPLGIAPCAMHMLAHPAGELATSRAAAQHGGVMILSTLSTIALERVIAEGNSDMQYWMQLYVLSDWSITEKIVQRSERAGFKALVLTVDMPILGRRRDDIRTRFIPPPHIHLENFFDPESASNSEGAAPSTYNDVPELLLAASVAGGNPAVTWDNVIPWLKSITKLPIILKGILTAEDTKLAISYGCAGVIVSNHGGRQLDGTLASIDALPHVVEAAEDKIEVYMDGGVRKGSDIFKALALGARAVFVARPVLWGLAYDGEAGAKQALDLLQNELKLTMMLSGTRTIQEIDDSYVLEPVTQWIQSSVRRQKRANHNDIEELKSKL</sequence>
<evidence type="ECO:0000313" key="9">
    <source>
        <dbReference type="EMBL" id="ORX70180.1"/>
    </source>
</evidence>
<feature type="binding site" evidence="7">
    <location>
        <position position="110"/>
    </location>
    <ligand>
        <name>FMN</name>
        <dbReference type="ChEBI" id="CHEBI:58210"/>
    </ligand>
</feature>
<keyword evidence="7" id="KW-0288">FMN</keyword>
<keyword evidence="2" id="KW-0560">Oxidoreductase</keyword>
<dbReference type="PROSITE" id="PS51349">
    <property type="entry name" value="FMN_HYDROXY_ACID_DH_2"/>
    <property type="match status" value="1"/>
</dbReference>
<dbReference type="PIRSF" id="PIRSF000138">
    <property type="entry name" value="Al-hdrx_acd_dh"/>
    <property type="match status" value="1"/>
</dbReference>
<gene>
    <name evidence="9" type="ORF">DL89DRAFT_267400</name>
</gene>
<dbReference type="STRING" id="61395.A0A1Y1W9G0"/>
<protein>
    <recommendedName>
        <fullName evidence="4">Oxidase FUB9</fullName>
    </recommendedName>
    <alternativeName>
        <fullName evidence="5">Fusaric acid biosynthesis protein 9</fullName>
    </alternativeName>
</protein>
<feature type="binding site" evidence="7">
    <location>
        <position position="272"/>
    </location>
    <ligand>
        <name>glyoxylate</name>
        <dbReference type="ChEBI" id="CHEBI:36655"/>
    </ligand>
</feature>
<comment type="cofactor">
    <cofactor evidence="1">
        <name>FMN</name>
        <dbReference type="ChEBI" id="CHEBI:58210"/>
    </cofactor>
</comment>
<evidence type="ECO:0000256" key="6">
    <source>
        <dbReference type="PIRSR" id="PIRSR000138-1"/>
    </source>
</evidence>
<evidence type="ECO:0000256" key="3">
    <source>
        <dbReference type="ARBA" id="ARBA00024042"/>
    </source>
</evidence>
<feature type="binding site" evidence="7">
    <location>
        <position position="267"/>
    </location>
    <ligand>
        <name>FMN</name>
        <dbReference type="ChEBI" id="CHEBI:58210"/>
    </ligand>
</feature>
<dbReference type="SUPFAM" id="SSF51395">
    <property type="entry name" value="FMN-linked oxidoreductases"/>
    <property type="match status" value="1"/>
</dbReference>
<feature type="binding site" evidence="7">
    <location>
        <position position="269"/>
    </location>
    <ligand>
        <name>glyoxylate</name>
        <dbReference type="ChEBI" id="CHEBI:36655"/>
    </ligand>
</feature>
<feature type="binding site" evidence="7">
    <location>
        <position position="133"/>
    </location>
    <ligand>
        <name>FMN</name>
        <dbReference type="ChEBI" id="CHEBI:58210"/>
    </ligand>
</feature>
<organism evidence="9 10">
    <name type="scientific">Linderina pennispora</name>
    <dbReference type="NCBI Taxonomy" id="61395"/>
    <lineage>
        <taxon>Eukaryota</taxon>
        <taxon>Fungi</taxon>
        <taxon>Fungi incertae sedis</taxon>
        <taxon>Zoopagomycota</taxon>
        <taxon>Kickxellomycotina</taxon>
        <taxon>Kickxellomycetes</taxon>
        <taxon>Kickxellales</taxon>
        <taxon>Kickxellaceae</taxon>
        <taxon>Linderina</taxon>
    </lineage>
</organism>
<proteinExistence type="inferred from homology"/>
<feature type="binding site" evidence="7">
    <location>
        <position position="245"/>
    </location>
    <ligand>
        <name>FMN</name>
        <dbReference type="ChEBI" id="CHEBI:58210"/>
    </ligand>
</feature>
<feature type="binding site" evidence="7">
    <location>
        <position position="135"/>
    </location>
    <ligand>
        <name>glyoxylate</name>
        <dbReference type="ChEBI" id="CHEBI:36655"/>
    </ligand>
</feature>
<feature type="domain" description="FMN hydroxy acid dehydrogenase" evidence="8">
    <location>
        <begin position="2"/>
        <end position="374"/>
    </location>
</feature>
<feature type="binding site" evidence="7">
    <location>
        <begin position="300"/>
        <end position="304"/>
    </location>
    <ligand>
        <name>FMN</name>
        <dbReference type="ChEBI" id="CHEBI:58210"/>
    </ligand>
</feature>
<dbReference type="GeneID" id="63804133"/>
<keyword evidence="7" id="KW-0285">Flavoprotein</keyword>
<evidence type="ECO:0000259" key="8">
    <source>
        <dbReference type="PROSITE" id="PS51349"/>
    </source>
</evidence>
<dbReference type="InterPro" id="IPR000262">
    <property type="entry name" value="FMN-dep_DH"/>
</dbReference>
<dbReference type="GO" id="GO:0005737">
    <property type="term" value="C:cytoplasm"/>
    <property type="evidence" value="ECO:0007669"/>
    <property type="project" value="UniProtKB-ARBA"/>
</dbReference>
<evidence type="ECO:0000256" key="4">
    <source>
        <dbReference type="ARBA" id="ARBA00073420"/>
    </source>
</evidence>
<feature type="binding site" evidence="7">
    <location>
        <position position="161"/>
    </location>
    <ligand>
        <name>FMN</name>
        <dbReference type="ChEBI" id="CHEBI:58210"/>
    </ligand>
</feature>
<dbReference type="InterPro" id="IPR013785">
    <property type="entry name" value="Aldolase_TIM"/>
</dbReference>
<feature type="binding site" evidence="7">
    <location>
        <position position="170"/>
    </location>
    <ligand>
        <name>glyoxylate</name>
        <dbReference type="ChEBI" id="CHEBI:36655"/>
    </ligand>
</feature>
<dbReference type="PANTHER" id="PTHR10578:SF149">
    <property type="entry name" value="2-HYDROXYACID OXIDASE 2"/>
    <property type="match status" value="1"/>
</dbReference>
<dbReference type="PROSITE" id="PS00557">
    <property type="entry name" value="FMN_HYDROXY_ACID_DH_1"/>
    <property type="match status" value="1"/>
</dbReference>
<keyword evidence="10" id="KW-1185">Reference proteome</keyword>
<dbReference type="InterPro" id="IPR037396">
    <property type="entry name" value="FMN_HAD"/>
</dbReference>
<dbReference type="RefSeq" id="XP_040743818.1">
    <property type="nucleotide sequence ID" value="XM_040887485.1"/>
</dbReference>
<evidence type="ECO:0000313" key="10">
    <source>
        <dbReference type="Proteomes" id="UP000193922"/>
    </source>
</evidence>
<comment type="caution">
    <text evidence="9">The sequence shown here is derived from an EMBL/GenBank/DDBJ whole genome shotgun (WGS) entry which is preliminary data.</text>
</comment>
<dbReference type="InterPro" id="IPR012133">
    <property type="entry name" value="Alpha-hydoxy_acid_DH_FMN"/>
</dbReference>
<accession>A0A1Y1W9G0</accession>
<comment type="similarity">
    <text evidence="3">Belongs to the FMN-dependent alpha-hydroxy acid dehydrogenase family.</text>
</comment>
<dbReference type="GO" id="GO:0016491">
    <property type="term" value="F:oxidoreductase activity"/>
    <property type="evidence" value="ECO:0007669"/>
    <property type="project" value="UniProtKB-KW"/>
</dbReference>
<dbReference type="GO" id="GO:0010181">
    <property type="term" value="F:FMN binding"/>
    <property type="evidence" value="ECO:0007669"/>
    <property type="project" value="InterPro"/>
</dbReference>
<evidence type="ECO:0000256" key="7">
    <source>
        <dbReference type="PIRSR" id="PIRSR000138-2"/>
    </source>
</evidence>
<evidence type="ECO:0000256" key="2">
    <source>
        <dbReference type="ARBA" id="ARBA00023002"/>
    </source>
</evidence>
<dbReference type="EMBL" id="MCFD01000006">
    <property type="protein sequence ID" value="ORX70180.1"/>
    <property type="molecule type" value="Genomic_DNA"/>
</dbReference>
<feature type="active site" description="Proton acceptor" evidence="6">
    <location>
        <position position="269"/>
    </location>
</feature>
<dbReference type="PANTHER" id="PTHR10578">
    <property type="entry name" value="S -2-HYDROXY-ACID OXIDASE-RELATED"/>
    <property type="match status" value="1"/>
</dbReference>
<dbReference type="AlphaFoldDB" id="A0A1Y1W9G0"/>
<dbReference type="InterPro" id="IPR008259">
    <property type="entry name" value="FMN_hydac_DH_AS"/>
</dbReference>